<evidence type="ECO:0000256" key="1">
    <source>
        <dbReference type="SAM" id="MobiDB-lite"/>
    </source>
</evidence>
<keyword evidence="2" id="KW-0812">Transmembrane</keyword>
<protein>
    <submittedName>
        <fullName evidence="7">Uncharacterized protein</fullName>
    </submittedName>
</protein>
<feature type="domain" description="NUP210 C-terminal Ig-like" evidence="4">
    <location>
        <begin position="456"/>
        <end position="600"/>
    </location>
</feature>
<dbReference type="InterPro" id="IPR055094">
    <property type="entry name" value="NUP210_Ig15"/>
</dbReference>
<feature type="non-terminal residue" evidence="7">
    <location>
        <position position="1"/>
    </location>
</feature>
<evidence type="ECO:0000313" key="7">
    <source>
        <dbReference type="EMBL" id="CAF1012564.1"/>
    </source>
</evidence>
<keyword evidence="3" id="KW-0732">Signal</keyword>
<feature type="domain" description="NUP210 Ig-like" evidence="6">
    <location>
        <begin position="40"/>
        <end position="142"/>
    </location>
</feature>
<dbReference type="InterPro" id="IPR058779">
    <property type="entry name" value="Ig_NUP210_13th"/>
</dbReference>
<dbReference type="PANTHER" id="PTHR23019">
    <property type="entry name" value="NUCLEAR PORE MEMBRANE GLYCOPROTEIN GP210-RELATED"/>
    <property type="match status" value="1"/>
</dbReference>
<keyword evidence="9" id="KW-1185">Reference proteome</keyword>
<organism evidence="7 9">
    <name type="scientific">Didymodactylos carnosus</name>
    <dbReference type="NCBI Taxonomy" id="1234261"/>
    <lineage>
        <taxon>Eukaryota</taxon>
        <taxon>Metazoa</taxon>
        <taxon>Spiralia</taxon>
        <taxon>Gnathifera</taxon>
        <taxon>Rotifera</taxon>
        <taxon>Eurotatoria</taxon>
        <taxon>Bdelloidea</taxon>
        <taxon>Philodinida</taxon>
        <taxon>Philodinidae</taxon>
        <taxon>Didymodactylos</taxon>
    </lineage>
</organism>
<comment type="caution">
    <text evidence="7">The sequence shown here is derived from an EMBL/GenBank/DDBJ whole genome shotgun (WGS) entry which is preliminary data.</text>
</comment>
<name>A0A814HND8_9BILA</name>
<dbReference type="EMBL" id="CAJNOQ010003442">
    <property type="protein sequence ID" value="CAF1012564.1"/>
    <property type="molecule type" value="Genomic_DNA"/>
</dbReference>
<dbReference type="PANTHER" id="PTHR23019:SF0">
    <property type="entry name" value="NUCLEAR PORE MEMBRANE GLYCOPROTEIN 210"/>
    <property type="match status" value="1"/>
</dbReference>
<dbReference type="GO" id="GO:0005643">
    <property type="term" value="C:nuclear pore"/>
    <property type="evidence" value="ECO:0007669"/>
    <property type="project" value="TreeGrafter"/>
</dbReference>
<dbReference type="Pfam" id="PF22959">
    <property type="entry name" value="Ig_NUP210_15th"/>
    <property type="match status" value="1"/>
</dbReference>
<dbReference type="Proteomes" id="UP000681722">
    <property type="component" value="Unassembled WGS sequence"/>
</dbReference>
<evidence type="ECO:0000313" key="8">
    <source>
        <dbReference type="EMBL" id="CAF3783936.1"/>
    </source>
</evidence>
<feature type="chain" id="PRO_5036224678" evidence="3">
    <location>
        <begin position="19"/>
        <end position="802"/>
    </location>
</feature>
<accession>A0A814HND8</accession>
<dbReference type="AlphaFoldDB" id="A0A814HND8"/>
<dbReference type="Proteomes" id="UP000663829">
    <property type="component" value="Unassembled WGS sequence"/>
</dbReference>
<dbReference type="EMBL" id="CAJOBC010003442">
    <property type="protein sequence ID" value="CAF3783936.1"/>
    <property type="molecule type" value="Genomic_DNA"/>
</dbReference>
<dbReference type="OrthoDB" id="361283at2759"/>
<feature type="signal peptide" evidence="3">
    <location>
        <begin position="1"/>
        <end position="18"/>
    </location>
</feature>
<dbReference type="Pfam" id="PF26181">
    <property type="entry name" value="Ig_NUP210_13th"/>
    <property type="match status" value="1"/>
</dbReference>
<keyword evidence="2" id="KW-0472">Membrane</keyword>
<reference evidence="7" key="1">
    <citation type="submission" date="2021-02" db="EMBL/GenBank/DDBJ databases">
        <authorList>
            <person name="Nowell W R."/>
        </authorList>
    </citation>
    <scope>NUCLEOTIDE SEQUENCE</scope>
</reference>
<proteinExistence type="predicted"/>
<evidence type="ECO:0000259" key="6">
    <source>
        <dbReference type="Pfam" id="PF26181"/>
    </source>
</evidence>
<dbReference type="InterPro" id="IPR055095">
    <property type="entry name" value="NUP210_Ig_C"/>
</dbReference>
<keyword evidence="2" id="KW-1133">Transmembrane helix</keyword>
<evidence type="ECO:0000256" key="3">
    <source>
        <dbReference type="SAM" id="SignalP"/>
    </source>
</evidence>
<gene>
    <name evidence="7" type="ORF">GPM918_LOCUS14344</name>
    <name evidence="8" type="ORF">SRO942_LOCUS14344</name>
</gene>
<sequence length="802" mass="91775">KHFMLLMIFIGIDPLADESIVYGEDTCYIRVIRIHSIHLYSLTTELLPKKFVPLRIIPSDSEKNPILFCDVLSLLTFTWSLSNIRVANLRPIIGNVSLSLARTFAMNLETLSPGRLTIDIRLTTTKDQLLTTNELHDSIDLTIIEQFKIDNFGETQTILLSPNSRLSLNYIPNDVELELKTSSIVKLRAIDNSLEANSMIGETILYLKYRNKNSKTTSKSSIVGAYLVQVKPIHYMLLRSFLPVETASLLSAVPVDYKLPLIISYHDEFGRKFDSTSVSVRVWLHRRDMISVSSDSHNTTYELILLTNGTSIVEFGSSDLSYNNLRSYISIQAASGFLMPKFSSSDQSKTNRIDSYVVGDIICFESRLSSLTYDHNTKTTLEDDSNRKERWSGADGMIIDRKYGIGQLLVDGERHLHYQIDGQVLTSERFNVHLPKQLRLLTIDNDFIRNSGQHIPVKNYSYPVILGSGQANVHGSCHRERFEHAQSKDIFRPPFQCNLEFIDTNDKSSLTHSQYKVSSIFDVHPIFDIDLPGWSCKIQPILSSHHSYQLSTLENFLSLNVHSKEYNLKSNTIKIEFQPLFSIKPSSFITISDDHPLSHIRIYTTGKNEKYIPFVYNVELKTDERRTNEPVYIYLTNTLTGQEEKLEVKLHRRLIDYPFGRILSSLLLCIIICLIAYSLVNFFNRTKNQQISMIPKKLQQQSPISRVCISSPNENENRLLQRDDIFDYGNTSFRNNDSFSPSKQQQQPVVRLYSAQDIRSRQLQSPRTTASSFAIGNSSNVAGDTTNYDHDFSSRLQRLYEQ</sequence>
<evidence type="ECO:0000256" key="2">
    <source>
        <dbReference type="SAM" id="Phobius"/>
    </source>
</evidence>
<feature type="domain" description="NUP210 Ig-like" evidence="5">
    <location>
        <begin position="231"/>
        <end position="331"/>
    </location>
</feature>
<feature type="compositionally biased region" description="Polar residues" evidence="1">
    <location>
        <begin position="761"/>
        <end position="786"/>
    </location>
</feature>
<evidence type="ECO:0000259" key="5">
    <source>
        <dbReference type="Pfam" id="PF22959"/>
    </source>
</evidence>
<evidence type="ECO:0000313" key="9">
    <source>
        <dbReference type="Proteomes" id="UP000663829"/>
    </source>
</evidence>
<feature type="transmembrane region" description="Helical" evidence="2">
    <location>
        <begin position="662"/>
        <end position="683"/>
    </location>
</feature>
<evidence type="ECO:0000259" key="4">
    <source>
        <dbReference type="Pfam" id="PF22957"/>
    </source>
</evidence>
<feature type="region of interest" description="Disordered" evidence="1">
    <location>
        <begin position="761"/>
        <end position="788"/>
    </location>
</feature>
<dbReference type="InterPro" id="IPR045197">
    <property type="entry name" value="NUP210-like"/>
</dbReference>
<dbReference type="Pfam" id="PF22957">
    <property type="entry name" value="NUP210_Ig"/>
    <property type="match status" value="1"/>
</dbReference>